<sequence>MLLLFVFSALVTIISAIKLSSYADVLSKKTSLGGMLVGTLFLAGATSLPEVTTSATAVFLNNPDIAVGNVLGSNLFNLLILAVFDVIYRRKQMLTKIDKDHVTTGFISLGLTGVVLASILSPSGVAFLGIGIESYLLIIFYVVSMRMMSPQKQESVLEQTAAATDNVRREEAPSISLKKAKIGFAVSAVIIFVTGSLLTYSGDAIADATGMSASFIGSFLIAGATSLPEVVSVLVAVRLFNYNLAVGNILGSNIFNLLILVFTDVLYRGGSLLEAADTVTAVTALTVILLNIIVLGSILFFRTNRKTTLGYSIPSLLLIILYAISSFLIFSLS</sequence>
<dbReference type="OrthoDB" id="9794225at2"/>
<dbReference type="Proteomes" id="UP000198935">
    <property type="component" value="Unassembled WGS sequence"/>
</dbReference>
<protein>
    <submittedName>
        <fullName evidence="7">Cation:H+ antiporter</fullName>
    </submittedName>
</protein>
<dbReference type="GO" id="GO:0006874">
    <property type="term" value="P:intracellular calcium ion homeostasis"/>
    <property type="evidence" value="ECO:0007669"/>
    <property type="project" value="TreeGrafter"/>
</dbReference>
<proteinExistence type="predicted"/>
<evidence type="ECO:0000256" key="3">
    <source>
        <dbReference type="ARBA" id="ARBA00022989"/>
    </source>
</evidence>
<evidence type="ECO:0000313" key="7">
    <source>
        <dbReference type="EMBL" id="SDZ00753.1"/>
    </source>
</evidence>
<dbReference type="STRING" id="1503961.SAMN05421736_10560"/>
<keyword evidence="4 5" id="KW-0472">Membrane</keyword>
<dbReference type="InterPro" id="IPR044880">
    <property type="entry name" value="NCX_ion-bd_dom_sf"/>
</dbReference>
<feature type="transmembrane region" description="Helical" evidence="5">
    <location>
        <begin position="182"/>
        <end position="201"/>
    </location>
</feature>
<keyword evidence="2 5" id="KW-0812">Transmembrane</keyword>
<reference evidence="8" key="1">
    <citation type="submission" date="2016-10" db="EMBL/GenBank/DDBJ databases">
        <authorList>
            <person name="Varghese N."/>
            <person name="Submissions S."/>
        </authorList>
    </citation>
    <scope>NUCLEOTIDE SEQUENCE [LARGE SCALE GENOMIC DNA]</scope>
    <source>
        <strain evidence="8">SP</strain>
    </source>
</reference>
<dbReference type="PANTHER" id="PTHR10846">
    <property type="entry name" value="SODIUM/POTASSIUM/CALCIUM EXCHANGER"/>
    <property type="match status" value="1"/>
</dbReference>
<evidence type="ECO:0000256" key="2">
    <source>
        <dbReference type="ARBA" id="ARBA00022692"/>
    </source>
</evidence>
<feature type="transmembrane region" description="Helical" evidence="5">
    <location>
        <begin position="279"/>
        <end position="301"/>
    </location>
</feature>
<organism evidence="7 8">
    <name type="scientific">Evansella caseinilytica</name>
    <dbReference type="NCBI Taxonomy" id="1503961"/>
    <lineage>
        <taxon>Bacteria</taxon>
        <taxon>Bacillati</taxon>
        <taxon>Bacillota</taxon>
        <taxon>Bacilli</taxon>
        <taxon>Bacillales</taxon>
        <taxon>Bacillaceae</taxon>
        <taxon>Evansella</taxon>
    </lineage>
</organism>
<dbReference type="GO" id="GO:0005886">
    <property type="term" value="C:plasma membrane"/>
    <property type="evidence" value="ECO:0007669"/>
    <property type="project" value="TreeGrafter"/>
</dbReference>
<dbReference type="PANTHER" id="PTHR10846:SF8">
    <property type="entry name" value="INNER MEMBRANE PROTEIN YRBG"/>
    <property type="match status" value="1"/>
</dbReference>
<evidence type="ECO:0000313" key="8">
    <source>
        <dbReference type="Proteomes" id="UP000198935"/>
    </source>
</evidence>
<comment type="subcellular location">
    <subcellularLocation>
        <location evidence="1">Membrane</location>
        <topology evidence="1">Multi-pass membrane protein</topology>
    </subcellularLocation>
</comment>
<evidence type="ECO:0000256" key="1">
    <source>
        <dbReference type="ARBA" id="ARBA00004141"/>
    </source>
</evidence>
<dbReference type="InterPro" id="IPR004481">
    <property type="entry name" value="K/Na/Ca-exchanger"/>
</dbReference>
<feature type="transmembrane region" description="Helical" evidence="5">
    <location>
        <begin position="213"/>
        <end position="237"/>
    </location>
</feature>
<dbReference type="InterPro" id="IPR004837">
    <property type="entry name" value="NaCa_Exmemb"/>
</dbReference>
<feature type="domain" description="Sodium/calcium exchanger membrane region" evidence="6">
    <location>
        <begin position="182"/>
        <end position="328"/>
    </location>
</feature>
<dbReference type="AlphaFoldDB" id="A0A1H3PIG6"/>
<dbReference type="EMBL" id="FNPI01000005">
    <property type="protein sequence ID" value="SDZ00753.1"/>
    <property type="molecule type" value="Genomic_DNA"/>
</dbReference>
<evidence type="ECO:0000256" key="4">
    <source>
        <dbReference type="ARBA" id="ARBA00023136"/>
    </source>
</evidence>
<feature type="transmembrane region" description="Helical" evidence="5">
    <location>
        <begin position="65"/>
        <end position="88"/>
    </location>
</feature>
<feature type="transmembrane region" description="Helical" evidence="5">
    <location>
        <begin position="100"/>
        <end position="119"/>
    </location>
</feature>
<dbReference type="GO" id="GO:0005262">
    <property type="term" value="F:calcium channel activity"/>
    <property type="evidence" value="ECO:0007669"/>
    <property type="project" value="TreeGrafter"/>
</dbReference>
<keyword evidence="8" id="KW-1185">Reference proteome</keyword>
<evidence type="ECO:0000256" key="5">
    <source>
        <dbReference type="SAM" id="Phobius"/>
    </source>
</evidence>
<feature type="domain" description="Sodium/calcium exchanger membrane region" evidence="6">
    <location>
        <begin position="2"/>
        <end position="144"/>
    </location>
</feature>
<accession>A0A1H3PIG6</accession>
<feature type="transmembrane region" description="Helical" evidence="5">
    <location>
        <begin position="313"/>
        <end position="332"/>
    </location>
</feature>
<name>A0A1H3PIG6_9BACI</name>
<dbReference type="Gene3D" id="1.20.1420.30">
    <property type="entry name" value="NCX, central ion-binding region"/>
    <property type="match status" value="1"/>
</dbReference>
<gene>
    <name evidence="7" type="ORF">SAMN05421736_10560</name>
</gene>
<evidence type="ECO:0000259" key="6">
    <source>
        <dbReference type="Pfam" id="PF01699"/>
    </source>
</evidence>
<feature type="transmembrane region" description="Helical" evidence="5">
    <location>
        <begin position="244"/>
        <end position="267"/>
    </location>
</feature>
<dbReference type="GO" id="GO:0008273">
    <property type="term" value="F:calcium, potassium:sodium antiporter activity"/>
    <property type="evidence" value="ECO:0007669"/>
    <property type="project" value="TreeGrafter"/>
</dbReference>
<feature type="transmembrane region" description="Helical" evidence="5">
    <location>
        <begin position="125"/>
        <end position="143"/>
    </location>
</feature>
<dbReference type="Pfam" id="PF01699">
    <property type="entry name" value="Na_Ca_ex"/>
    <property type="match status" value="2"/>
</dbReference>
<keyword evidence="3 5" id="KW-1133">Transmembrane helix</keyword>